<proteinExistence type="predicted"/>
<evidence type="ECO:0000256" key="1">
    <source>
        <dbReference type="SAM" id="MobiDB-lite"/>
    </source>
</evidence>
<dbReference type="Proteomes" id="UP000188235">
    <property type="component" value="Chromosome"/>
</dbReference>
<accession>A0A1Q2CZZ9</accession>
<feature type="compositionally biased region" description="Low complexity" evidence="1">
    <location>
        <begin position="42"/>
        <end position="52"/>
    </location>
</feature>
<gene>
    <name evidence="2" type="ORF">BW733_13620</name>
</gene>
<reference evidence="2 3" key="1">
    <citation type="journal article" date="2008" name="Int. J. Syst. Evol. Microbiol.">
        <title>Tessaracoccus flavescens sp. nov., isolated from marine sediment.</title>
        <authorList>
            <person name="Lee D.W."/>
            <person name="Lee S.D."/>
        </authorList>
    </citation>
    <scope>NUCLEOTIDE SEQUENCE [LARGE SCALE GENOMIC DNA]</scope>
    <source>
        <strain evidence="2 3">SST-39T</strain>
    </source>
</reference>
<evidence type="ECO:0000313" key="3">
    <source>
        <dbReference type="Proteomes" id="UP000188235"/>
    </source>
</evidence>
<dbReference type="STRING" id="399497.BW733_13620"/>
<dbReference type="EMBL" id="CP019607">
    <property type="protein sequence ID" value="AQP51710.1"/>
    <property type="molecule type" value="Genomic_DNA"/>
</dbReference>
<dbReference type="RefSeq" id="WP_077351271.1">
    <property type="nucleotide sequence ID" value="NZ_CP019607.1"/>
</dbReference>
<keyword evidence="3" id="KW-1185">Reference proteome</keyword>
<protein>
    <submittedName>
        <fullName evidence="2">Uncharacterized protein</fullName>
    </submittedName>
</protein>
<sequence>MDSAQVYSAELDTLLLEGERLASAVMVTYVSGQELGTPLPGISRSASTSSSRSEIDESFANR</sequence>
<evidence type="ECO:0000313" key="2">
    <source>
        <dbReference type="EMBL" id="AQP51710.1"/>
    </source>
</evidence>
<dbReference type="KEGG" id="tfa:BW733_13620"/>
<dbReference type="AlphaFoldDB" id="A0A1Q2CZZ9"/>
<feature type="region of interest" description="Disordered" evidence="1">
    <location>
        <begin position="37"/>
        <end position="62"/>
    </location>
</feature>
<name>A0A1Q2CZZ9_9ACTN</name>
<organism evidence="2 3">
    <name type="scientific">Tessaracoccus flavescens</name>
    <dbReference type="NCBI Taxonomy" id="399497"/>
    <lineage>
        <taxon>Bacteria</taxon>
        <taxon>Bacillati</taxon>
        <taxon>Actinomycetota</taxon>
        <taxon>Actinomycetes</taxon>
        <taxon>Propionibacteriales</taxon>
        <taxon>Propionibacteriaceae</taxon>
        <taxon>Tessaracoccus</taxon>
    </lineage>
</organism>